<dbReference type="SUPFAM" id="SSF52743">
    <property type="entry name" value="Subtilisin-like"/>
    <property type="match status" value="1"/>
</dbReference>
<feature type="active site" description="Charge relay system" evidence="5">
    <location>
        <position position="186"/>
    </location>
</feature>
<dbReference type="GO" id="GO:0006508">
    <property type="term" value="P:proteolysis"/>
    <property type="evidence" value="ECO:0007669"/>
    <property type="project" value="UniProtKB-KW"/>
</dbReference>
<feature type="active site" description="Charge relay system" evidence="5">
    <location>
        <position position="145"/>
    </location>
</feature>
<organism evidence="11 12">
    <name type="scientific">Permianibacter aggregans</name>
    <dbReference type="NCBI Taxonomy" id="1510150"/>
    <lineage>
        <taxon>Bacteria</taxon>
        <taxon>Pseudomonadati</taxon>
        <taxon>Pseudomonadota</taxon>
        <taxon>Gammaproteobacteria</taxon>
        <taxon>Pseudomonadales</taxon>
        <taxon>Pseudomonadaceae</taxon>
        <taxon>Permianibacter</taxon>
    </lineage>
</organism>
<feature type="domain" description="Inhibitor I9" evidence="10">
    <location>
        <begin position="60"/>
        <end position="105"/>
    </location>
</feature>
<dbReference type="InterPro" id="IPR023828">
    <property type="entry name" value="Peptidase_S8_Ser-AS"/>
</dbReference>
<dbReference type="RefSeq" id="WP_198325264.1">
    <property type="nucleotide sequence ID" value="NZ_CP037953.1"/>
</dbReference>
<feature type="chain" id="PRO_5020244429" evidence="8">
    <location>
        <begin position="27"/>
        <end position="430"/>
    </location>
</feature>
<feature type="compositionally biased region" description="Polar residues" evidence="7">
    <location>
        <begin position="408"/>
        <end position="419"/>
    </location>
</feature>
<dbReference type="Gene3D" id="3.40.50.200">
    <property type="entry name" value="Peptidase S8/S53 domain"/>
    <property type="match status" value="1"/>
</dbReference>
<gene>
    <name evidence="11" type="ORF">EV696_10375</name>
</gene>
<comment type="caution">
    <text evidence="11">The sequence shown here is derived from an EMBL/GenBank/DDBJ whole genome shotgun (WGS) entry which is preliminary data.</text>
</comment>
<proteinExistence type="inferred from homology"/>
<dbReference type="InterPro" id="IPR037045">
    <property type="entry name" value="S8pro/Inhibitor_I9_sf"/>
</dbReference>
<sequence>MKSISMTLAASAVALACCSVSPVAEAAADERFVDVIVRMKSHQDGNAAGNKARAQGLALGHGAQVKHSYGTVLTGFAARIPEARLKQLQADPNVASVEFDRPVKMSPKPGGGGGGGSANQVTPWGISRIGSPTSGGSGVHVFVLDTGIDADHADLVANLSSNSADHFAAVSCKGKCNKTWDDDQGHGTHVAGSIAAANNSIDVIGVAPNATLHAVKVLDSRGSGAFSGIIAGIDFTANWAESNNQVVVANLSLGGGGTKSGSCNNGSFTGNDSFHEAFCRGAAKGVVFVVAAGNDGDDAANHTPAAYDDAVITVSATSSADNWPSWSNYGTKSASWTSRNSAPVGIAAPGVSILSTAKGGGTTTMSGTSMASPHVAGAAALYLDSHSVSRNFNAFLTLRSALLNSAESTSGFSNTSGNPHSEDFLKANGL</sequence>
<evidence type="ECO:0000256" key="3">
    <source>
        <dbReference type="ARBA" id="ARBA00022801"/>
    </source>
</evidence>
<dbReference type="PROSITE" id="PS00136">
    <property type="entry name" value="SUBTILASE_ASP"/>
    <property type="match status" value="1"/>
</dbReference>
<dbReference type="PANTHER" id="PTHR43806">
    <property type="entry name" value="PEPTIDASE S8"/>
    <property type="match status" value="1"/>
</dbReference>
<dbReference type="InterPro" id="IPR023827">
    <property type="entry name" value="Peptidase_S8_Asp-AS"/>
</dbReference>
<dbReference type="InterPro" id="IPR022398">
    <property type="entry name" value="Peptidase_S8_His-AS"/>
</dbReference>
<evidence type="ECO:0000256" key="5">
    <source>
        <dbReference type="PROSITE-ProRule" id="PRU01240"/>
    </source>
</evidence>
<evidence type="ECO:0000259" key="10">
    <source>
        <dbReference type="Pfam" id="PF05922"/>
    </source>
</evidence>
<dbReference type="Proteomes" id="UP000295375">
    <property type="component" value="Unassembled WGS sequence"/>
</dbReference>
<feature type="region of interest" description="Disordered" evidence="7">
    <location>
        <begin position="408"/>
        <end position="430"/>
    </location>
</feature>
<evidence type="ECO:0000256" key="4">
    <source>
        <dbReference type="ARBA" id="ARBA00022825"/>
    </source>
</evidence>
<feature type="signal peptide" evidence="8">
    <location>
        <begin position="1"/>
        <end position="26"/>
    </location>
</feature>
<dbReference type="Pfam" id="PF05922">
    <property type="entry name" value="Inhibitor_I9"/>
    <property type="match status" value="1"/>
</dbReference>
<feature type="compositionally biased region" description="Basic and acidic residues" evidence="7">
    <location>
        <begin position="420"/>
        <end position="430"/>
    </location>
</feature>
<evidence type="ECO:0000313" key="11">
    <source>
        <dbReference type="EMBL" id="TDQ49707.1"/>
    </source>
</evidence>
<keyword evidence="12" id="KW-1185">Reference proteome</keyword>
<dbReference type="GO" id="GO:0004252">
    <property type="term" value="F:serine-type endopeptidase activity"/>
    <property type="evidence" value="ECO:0007669"/>
    <property type="project" value="UniProtKB-UniRule"/>
</dbReference>
<dbReference type="InterPro" id="IPR010259">
    <property type="entry name" value="S8pro/Inhibitor_I9"/>
</dbReference>
<dbReference type="PRINTS" id="PR00723">
    <property type="entry name" value="SUBTILISIN"/>
</dbReference>
<evidence type="ECO:0000256" key="1">
    <source>
        <dbReference type="ARBA" id="ARBA00011073"/>
    </source>
</evidence>
<dbReference type="PROSITE" id="PS00138">
    <property type="entry name" value="SUBTILASE_SER"/>
    <property type="match status" value="1"/>
</dbReference>
<keyword evidence="3 5" id="KW-0378">Hydrolase</keyword>
<dbReference type="InterPro" id="IPR036852">
    <property type="entry name" value="Peptidase_S8/S53_dom_sf"/>
</dbReference>
<dbReference type="InterPro" id="IPR000209">
    <property type="entry name" value="Peptidase_S8/S53_dom"/>
</dbReference>
<dbReference type="PROSITE" id="PS51257">
    <property type="entry name" value="PROKAR_LIPOPROTEIN"/>
    <property type="match status" value="1"/>
</dbReference>
<name>A0A4V3D7Z7_9GAMM</name>
<evidence type="ECO:0000259" key="9">
    <source>
        <dbReference type="Pfam" id="PF00082"/>
    </source>
</evidence>
<dbReference type="InterPro" id="IPR015500">
    <property type="entry name" value="Peptidase_S8_subtilisin-rel"/>
</dbReference>
<keyword evidence="4 5" id="KW-0720">Serine protease</keyword>
<dbReference type="GO" id="GO:0005615">
    <property type="term" value="C:extracellular space"/>
    <property type="evidence" value="ECO:0007669"/>
    <property type="project" value="TreeGrafter"/>
</dbReference>
<feature type="active site" description="Charge relay system" evidence="5">
    <location>
        <position position="369"/>
    </location>
</feature>
<evidence type="ECO:0000256" key="7">
    <source>
        <dbReference type="SAM" id="MobiDB-lite"/>
    </source>
</evidence>
<reference evidence="11 12" key="1">
    <citation type="submission" date="2019-03" db="EMBL/GenBank/DDBJ databases">
        <title>Genomic Encyclopedia of Type Strains, Phase IV (KMG-IV): sequencing the most valuable type-strain genomes for metagenomic binning, comparative biology and taxonomic classification.</title>
        <authorList>
            <person name="Goeker M."/>
        </authorList>
    </citation>
    <scope>NUCLEOTIDE SEQUENCE [LARGE SCALE GENOMIC DNA]</scope>
    <source>
        <strain evidence="11 12">DSM 103792</strain>
    </source>
</reference>
<evidence type="ECO:0000256" key="6">
    <source>
        <dbReference type="RuleBase" id="RU003355"/>
    </source>
</evidence>
<accession>A0A4V3D7Z7</accession>
<feature type="domain" description="Peptidase S8/S53" evidence="9">
    <location>
        <begin position="136"/>
        <end position="414"/>
    </location>
</feature>
<comment type="similarity">
    <text evidence="1 5 6">Belongs to the peptidase S8 family.</text>
</comment>
<keyword evidence="2 5" id="KW-0645">Protease</keyword>
<dbReference type="PROSITE" id="PS51892">
    <property type="entry name" value="SUBTILASE"/>
    <property type="match status" value="1"/>
</dbReference>
<dbReference type="InterPro" id="IPR050131">
    <property type="entry name" value="Peptidase_S8_subtilisin-like"/>
</dbReference>
<dbReference type="PROSITE" id="PS00137">
    <property type="entry name" value="SUBTILASE_HIS"/>
    <property type="match status" value="1"/>
</dbReference>
<dbReference type="Pfam" id="PF00082">
    <property type="entry name" value="Peptidase_S8"/>
    <property type="match status" value="1"/>
</dbReference>
<keyword evidence="8" id="KW-0732">Signal</keyword>
<dbReference type="PANTHER" id="PTHR43806:SF11">
    <property type="entry name" value="CEREVISIN-RELATED"/>
    <property type="match status" value="1"/>
</dbReference>
<evidence type="ECO:0000313" key="12">
    <source>
        <dbReference type="Proteomes" id="UP000295375"/>
    </source>
</evidence>
<evidence type="ECO:0000256" key="8">
    <source>
        <dbReference type="SAM" id="SignalP"/>
    </source>
</evidence>
<protein>
    <submittedName>
        <fullName evidence="11">Subtilisin</fullName>
    </submittedName>
</protein>
<evidence type="ECO:0000256" key="2">
    <source>
        <dbReference type="ARBA" id="ARBA00022670"/>
    </source>
</evidence>
<dbReference type="SUPFAM" id="SSF54897">
    <property type="entry name" value="Protease propeptides/inhibitors"/>
    <property type="match status" value="1"/>
</dbReference>
<dbReference type="AlphaFoldDB" id="A0A4V3D7Z7"/>
<dbReference type="EMBL" id="SNYM01000003">
    <property type="protein sequence ID" value="TDQ49707.1"/>
    <property type="molecule type" value="Genomic_DNA"/>
</dbReference>
<dbReference type="Gene3D" id="3.30.70.80">
    <property type="entry name" value="Peptidase S8 propeptide/proteinase inhibitor I9"/>
    <property type="match status" value="1"/>
</dbReference>